<dbReference type="PANTHER" id="PTHR30606:SF10">
    <property type="entry name" value="PHOSPHATIDYLINOSITOL MANNOSIDE ACYLTRANSFERASE"/>
    <property type="match status" value="1"/>
</dbReference>
<dbReference type="CDD" id="cd07984">
    <property type="entry name" value="LPLAT_LABLAT-like"/>
    <property type="match status" value="1"/>
</dbReference>
<feature type="transmembrane region" description="Helical" evidence="7">
    <location>
        <begin position="12"/>
        <end position="34"/>
    </location>
</feature>
<name>A0A970B7H9_9GAMM</name>
<comment type="caution">
    <text evidence="8">The sequence shown here is derived from an EMBL/GenBank/DDBJ whole genome shotgun (WGS) entry which is preliminary data.</text>
</comment>
<proteinExistence type="predicted"/>
<keyword evidence="2" id="KW-1003">Cell membrane</keyword>
<dbReference type="GO" id="GO:0005886">
    <property type="term" value="C:plasma membrane"/>
    <property type="evidence" value="ECO:0007669"/>
    <property type="project" value="UniProtKB-SubCell"/>
</dbReference>
<dbReference type="InterPro" id="IPR004960">
    <property type="entry name" value="LipA_acyltrans"/>
</dbReference>
<protein>
    <submittedName>
        <fullName evidence="8">Lysophospholipid acyltransferase family protein</fullName>
    </submittedName>
</protein>
<dbReference type="EMBL" id="JAAVXB010000001">
    <property type="protein sequence ID" value="NKF21219.1"/>
    <property type="molecule type" value="Genomic_DNA"/>
</dbReference>
<evidence type="ECO:0000256" key="4">
    <source>
        <dbReference type="ARBA" id="ARBA00022679"/>
    </source>
</evidence>
<comment type="subcellular location">
    <subcellularLocation>
        <location evidence="1">Cell inner membrane</location>
    </subcellularLocation>
</comment>
<evidence type="ECO:0000256" key="1">
    <source>
        <dbReference type="ARBA" id="ARBA00004533"/>
    </source>
</evidence>
<keyword evidence="9" id="KW-1185">Reference proteome</keyword>
<reference evidence="8" key="1">
    <citation type="submission" date="2020-03" db="EMBL/GenBank/DDBJ databases">
        <title>Solimonas marina sp. nov., isolated from deep seawater of the Pacific Ocean.</title>
        <authorList>
            <person name="Liu X."/>
            <person name="Lai Q."/>
            <person name="Sun F."/>
            <person name="Gai Y."/>
            <person name="Li G."/>
            <person name="Shao Z."/>
        </authorList>
    </citation>
    <scope>NUCLEOTIDE SEQUENCE</scope>
    <source>
        <strain evidence="8">C16B3</strain>
    </source>
</reference>
<keyword evidence="7" id="KW-1133">Transmembrane helix</keyword>
<evidence type="ECO:0000256" key="3">
    <source>
        <dbReference type="ARBA" id="ARBA00022519"/>
    </source>
</evidence>
<keyword evidence="5 7" id="KW-0472">Membrane</keyword>
<gene>
    <name evidence="8" type="ORF">G7Y82_02740</name>
</gene>
<dbReference type="Proteomes" id="UP000653472">
    <property type="component" value="Unassembled WGS sequence"/>
</dbReference>
<sequence>MTSPLRLGLKLLGYLPLPLLHALGALAGWLLWLLPNKPRRLTRWHLQHCLPELDAATQRRIERQSLGHMMKAAIEAPALWFGPEQRLRRWIDSDPQTAQRFRDISSTGRGAIWLCPHWGAWELSGLFSSVQGTLTSLYKPQKGEMDALMHEGRTRLGATLVPTTGAGVKALLGALKRGEMVGILPDHDPPPGSGRFAPLFGMPAHTTELVSKLAARSGAPVHFFIAERLRFGRGFRFHILPAPADIADPERGVTALNEGVEAIARRWPEQYWWAYERYRRQPDGRPNPYKLKKSSRN</sequence>
<keyword evidence="6 8" id="KW-0012">Acyltransferase</keyword>
<accession>A0A970B7H9</accession>
<evidence type="ECO:0000256" key="6">
    <source>
        <dbReference type="ARBA" id="ARBA00023315"/>
    </source>
</evidence>
<dbReference type="RefSeq" id="WP_168146452.1">
    <property type="nucleotide sequence ID" value="NZ_JAAVXB010000001.1"/>
</dbReference>
<dbReference type="PIRSF" id="PIRSF026649">
    <property type="entry name" value="MsbB"/>
    <property type="match status" value="1"/>
</dbReference>
<dbReference type="PANTHER" id="PTHR30606">
    <property type="entry name" value="LIPID A BIOSYNTHESIS LAUROYL ACYLTRANSFERASE"/>
    <property type="match status" value="1"/>
</dbReference>
<evidence type="ECO:0000313" key="9">
    <source>
        <dbReference type="Proteomes" id="UP000653472"/>
    </source>
</evidence>
<evidence type="ECO:0000256" key="7">
    <source>
        <dbReference type="SAM" id="Phobius"/>
    </source>
</evidence>
<dbReference type="AlphaFoldDB" id="A0A970B7H9"/>
<keyword evidence="4" id="KW-0808">Transferase</keyword>
<evidence type="ECO:0000313" key="8">
    <source>
        <dbReference type="EMBL" id="NKF21219.1"/>
    </source>
</evidence>
<keyword evidence="7" id="KW-0812">Transmembrane</keyword>
<dbReference type="GO" id="GO:0016746">
    <property type="term" value="F:acyltransferase activity"/>
    <property type="evidence" value="ECO:0007669"/>
    <property type="project" value="UniProtKB-KW"/>
</dbReference>
<keyword evidence="3" id="KW-0997">Cell inner membrane</keyword>
<evidence type="ECO:0000256" key="5">
    <source>
        <dbReference type="ARBA" id="ARBA00023136"/>
    </source>
</evidence>
<dbReference type="GO" id="GO:0009247">
    <property type="term" value="P:glycolipid biosynthetic process"/>
    <property type="evidence" value="ECO:0007669"/>
    <property type="project" value="UniProtKB-ARBA"/>
</dbReference>
<dbReference type="Pfam" id="PF03279">
    <property type="entry name" value="Lip_A_acyltrans"/>
    <property type="match status" value="1"/>
</dbReference>
<organism evidence="8 9">
    <name type="scientific">Solimonas marina</name>
    <dbReference type="NCBI Taxonomy" id="2714601"/>
    <lineage>
        <taxon>Bacteria</taxon>
        <taxon>Pseudomonadati</taxon>
        <taxon>Pseudomonadota</taxon>
        <taxon>Gammaproteobacteria</taxon>
        <taxon>Nevskiales</taxon>
        <taxon>Nevskiaceae</taxon>
        <taxon>Solimonas</taxon>
    </lineage>
</organism>
<evidence type="ECO:0000256" key="2">
    <source>
        <dbReference type="ARBA" id="ARBA00022475"/>
    </source>
</evidence>